<dbReference type="STRING" id="1631356.VV01_21050"/>
<keyword evidence="1" id="KW-0378">Hydrolase</keyword>
<dbReference type="PANTHER" id="PTHR42856">
    <property type="entry name" value="ACYL-COENZYME A THIOESTERASE PAAI"/>
    <property type="match status" value="1"/>
</dbReference>
<dbReference type="CDD" id="cd03443">
    <property type="entry name" value="PaaI_thioesterase"/>
    <property type="match status" value="1"/>
</dbReference>
<dbReference type="InterPro" id="IPR029069">
    <property type="entry name" value="HotDog_dom_sf"/>
</dbReference>
<dbReference type="Pfam" id="PF03061">
    <property type="entry name" value="4HBT"/>
    <property type="match status" value="1"/>
</dbReference>
<dbReference type="InterPro" id="IPR052723">
    <property type="entry name" value="Acyl-CoA_thioesterase_PaaI"/>
</dbReference>
<dbReference type="InterPro" id="IPR006683">
    <property type="entry name" value="Thioestr_dom"/>
</dbReference>
<name>A0A0L6CNF8_9MICO</name>
<dbReference type="NCBIfam" id="TIGR00369">
    <property type="entry name" value="unchar_dom_1"/>
    <property type="match status" value="1"/>
</dbReference>
<dbReference type="Gene3D" id="3.10.129.10">
    <property type="entry name" value="Hotdog Thioesterase"/>
    <property type="match status" value="1"/>
</dbReference>
<dbReference type="PATRIC" id="fig|1631356.3.peg.4236"/>
<dbReference type="GO" id="GO:0016289">
    <property type="term" value="F:acyl-CoA hydrolase activity"/>
    <property type="evidence" value="ECO:0007669"/>
    <property type="project" value="UniProtKB-ARBA"/>
</dbReference>
<dbReference type="SUPFAM" id="SSF54637">
    <property type="entry name" value="Thioesterase/thiol ester dehydrase-isomerase"/>
    <property type="match status" value="1"/>
</dbReference>
<sequence>MSTDSDLDLSHVRSMWAADHASTLLGIELIDVGVDDGLGFATTRMEVKHSMVNGLDIQHGGYIFTLADSTFALACNASGRFTVAAGADILYVTSGYLGDVLVAEARERATYGRSGITDVTVTREADGALVAEFRGQSRSLAHQKGES</sequence>
<organism evidence="3 4">
    <name type="scientific">Luteipulveratus halotolerans</name>
    <dbReference type="NCBI Taxonomy" id="1631356"/>
    <lineage>
        <taxon>Bacteria</taxon>
        <taxon>Bacillati</taxon>
        <taxon>Actinomycetota</taxon>
        <taxon>Actinomycetes</taxon>
        <taxon>Micrococcales</taxon>
        <taxon>Dermacoccaceae</taxon>
        <taxon>Luteipulveratus</taxon>
    </lineage>
</organism>
<reference evidence="4" key="1">
    <citation type="submission" date="2015-03" db="EMBL/GenBank/DDBJ databases">
        <title>Luteipulveratus halotolerans sp. nov., a novel actinobacterium (Dermacoccaceae) from Sarawak, Malaysia.</title>
        <authorList>
            <person name="Juboi H."/>
            <person name="Basik A."/>
            <person name="Shamsul S.S."/>
            <person name="Arnold P."/>
            <person name="Schmitt E.K."/>
            <person name="Sanglier J.-J."/>
            <person name="Yeo T."/>
        </authorList>
    </citation>
    <scope>NUCLEOTIDE SEQUENCE [LARGE SCALE GENOMIC DNA]</scope>
    <source>
        <strain evidence="4">C296001</strain>
    </source>
</reference>
<evidence type="ECO:0000313" key="3">
    <source>
        <dbReference type="EMBL" id="KNX39053.1"/>
    </source>
</evidence>
<dbReference type="AlphaFoldDB" id="A0A0L6CNF8"/>
<dbReference type="Proteomes" id="UP000037397">
    <property type="component" value="Unassembled WGS sequence"/>
</dbReference>
<comment type="caution">
    <text evidence="3">The sequence shown here is derived from an EMBL/GenBank/DDBJ whole genome shotgun (WGS) entry which is preliminary data.</text>
</comment>
<protein>
    <submittedName>
        <fullName evidence="3">Phenylacetic acid degradation protein PaaI</fullName>
    </submittedName>
</protein>
<keyword evidence="4" id="KW-1185">Reference proteome</keyword>
<dbReference type="EMBL" id="LAIR01000002">
    <property type="protein sequence ID" value="KNX39053.1"/>
    <property type="molecule type" value="Genomic_DNA"/>
</dbReference>
<dbReference type="PANTHER" id="PTHR42856:SF1">
    <property type="entry name" value="ACYL-COENZYME A THIOESTERASE PAAI"/>
    <property type="match status" value="1"/>
</dbReference>
<evidence type="ECO:0000256" key="1">
    <source>
        <dbReference type="ARBA" id="ARBA00022801"/>
    </source>
</evidence>
<gene>
    <name evidence="3" type="ORF">VV01_21050</name>
</gene>
<proteinExistence type="predicted"/>
<dbReference type="InterPro" id="IPR003736">
    <property type="entry name" value="PAAI_dom"/>
</dbReference>
<dbReference type="OrthoDB" id="32575at2"/>
<evidence type="ECO:0000259" key="2">
    <source>
        <dbReference type="Pfam" id="PF03061"/>
    </source>
</evidence>
<feature type="domain" description="Thioesterase" evidence="2">
    <location>
        <begin position="59"/>
        <end position="127"/>
    </location>
</feature>
<evidence type="ECO:0000313" key="4">
    <source>
        <dbReference type="Proteomes" id="UP000037397"/>
    </source>
</evidence>
<accession>A0A0L6CNF8</accession>
<dbReference type="RefSeq" id="WP_050671602.1">
    <property type="nucleotide sequence ID" value="NZ_LAIR01000002.1"/>
</dbReference>